<accession>A0ACB7P6G4</accession>
<sequence length="891" mass="97803">MYLPRTLLSKLYQHLQQTRHPLSPPVLILVALEPDALCACRILTRLFKHDYIPHKIQPVAGYADLERVGRDLVAPMIEARGGAGGVVVCLGVGGMADLGAVLGLEGDDGENGNGNGEGGDGVGFGGVEVWVVDAHRPWNLGNVFGGFPLEPETEEATTFAARAPMGVRAGCIDRAYRPGKGGIVVFDDGDIEDDLGKEKEAYLALVDMPNIEDDGEDLGDSEDDEESDIEEPPVVQTSRAGQKRKSWDFLDEDSEEEDDRPKQRRRSNSSTPIPDSPRRPAQRGLISLRDDAIFSSDALEPPTPAQPLRAPSARTLRRKLLRLRRKNEVILRDYYRLGASYSEPVSSMMYSLASELGREDNDLLWMAIVGVSSMELYGRSSAGIAVPVRSADPRPATGWMGMRGARIRQLLRDEVRRLNPPEIGNGRVLPENTGIIPTTARSPEDTSIRLSPEPKFLLIRHWSLYDSMLHSPYLFSRLKTWSETGLKRLHKLLAKMGVSLVQCKQSYAHMDMMLKRELRTKLLKYASLYNLDELVPTIDTDGKDRGGAKDGWGFVRSWGWRATLSAQDVGVVIGALLEVGKNTIASPSSSDPSSTNNNTSQDLPTTTVTTTPAASEEWLPRFWEAYDALEDIESLKAGLPTALFLHRAIFTTGTTVLKKKQISHLRAFRMCVVKDAAPDAALFNHPGALTKLALWIGEALAEQEREASGGRLAHGGRGTPLVVASLDEQRGVYVVVGTGGGGGPDSAFGDREAARKRAVEREERGKVREEARKVRERVREEKRAARRRLREEAAAAAAAGGDGEVEAEEEETESEEEESEEEEDSDADEDEQDGARDRGYGLNRFGTAFQDVVGETNARVRIDSFEHCVVEVKKEDLGGFLESLSMKAVVG</sequence>
<protein>
    <submittedName>
        <fullName evidence="1">CDC45 family</fullName>
    </submittedName>
</protein>
<gene>
    <name evidence="1" type="ORF">F5144DRAFT_490754</name>
</gene>
<organism evidence="1 2">
    <name type="scientific">Chaetomium tenue</name>
    <dbReference type="NCBI Taxonomy" id="1854479"/>
    <lineage>
        <taxon>Eukaryota</taxon>
        <taxon>Fungi</taxon>
        <taxon>Dikarya</taxon>
        <taxon>Ascomycota</taxon>
        <taxon>Pezizomycotina</taxon>
        <taxon>Sordariomycetes</taxon>
        <taxon>Sordariomycetidae</taxon>
        <taxon>Sordariales</taxon>
        <taxon>Chaetomiaceae</taxon>
        <taxon>Chaetomium</taxon>
    </lineage>
</organism>
<evidence type="ECO:0000313" key="1">
    <source>
        <dbReference type="EMBL" id="KAH6631587.1"/>
    </source>
</evidence>
<dbReference type="Proteomes" id="UP000724584">
    <property type="component" value="Unassembled WGS sequence"/>
</dbReference>
<evidence type="ECO:0000313" key="2">
    <source>
        <dbReference type="Proteomes" id="UP000724584"/>
    </source>
</evidence>
<comment type="caution">
    <text evidence="1">The sequence shown here is derived from an EMBL/GenBank/DDBJ whole genome shotgun (WGS) entry which is preliminary data.</text>
</comment>
<name>A0ACB7P6G4_9PEZI</name>
<reference evidence="1 2" key="1">
    <citation type="journal article" date="2021" name="Nat. Commun.">
        <title>Genetic determinants of endophytism in the Arabidopsis root mycobiome.</title>
        <authorList>
            <person name="Mesny F."/>
            <person name="Miyauchi S."/>
            <person name="Thiergart T."/>
            <person name="Pickel B."/>
            <person name="Atanasova L."/>
            <person name="Karlsson M."/>
            <person name="Huettel B."/>
            <person name="Barry K.W."/>
            <person name="Haridas S."/>
            <person name="Chen C."/>
            <person name="Bauer D."/>
            <person name="Andreopoulos W."/>
            <person name="Pangilinan J."/>
            <person name="LaButti K."/>
            <person name="Riley R."/>
            <person name="Lipzen A."/>
            <person name="Clum A."/>
            <person name="Drula E."/>
            <person name="Henrissat B."/>
            <person name="Kohler A."/>
            <person name="Grigoriev I.V."/>
            <person name="Martin F.M."/>
            <person name="Hacquard S."/>
        </authorList>
    </citation>
    <scope>NUCLEOTIDE SEQUENCE [LARGE SCALE GENOMIC DNA]</scope>
    <source>
        <strain evidence="1 2">MPI-SDFR-AT-0079</strain>
    </source>
</reference>
<proteinExistence type="predicted"/>
<dbReference type="EMBL" id="JAGIZQ010000004">
    <property type="protein sequence ID" value="KAH6631587.1"/>
    <property type="molecule type" value="Genomic_DNA"/>
</dbReference>
<keyword evidence="2" id="KW-1185">Reference proteome</keyword>